<comment type="caution">
    <text evidence="2">The sequence shown here is derived from an EMBL/GenBank/DDBJ whole genome shotgun (WGS) entry which is preliminary data.</text>
</comment>
<gene>
    <name evidence="2" type="ORF">PNEJI1_003208</name>
</gene>
<evidence type="ECO:0000313" key="2">
    <source>
        <dbReference type="EMBL" id="CCJ28465.1"/>
    </source>
</evidence>
<dbReference type="EMBL" id="CAKM01000074">
    <property type="protein sequence ID" value="CCJ28465.1"/>
    <property type="molecule type" value="Genomic_DNA"/>
</dbReference>
<sequence>MKIKCGVMRFSVEQILIDQVSEGYSISFSSYVGDIYDFMDLSNNDSRDYILQTTFPNKEYRDRSINLKDAGLLNAVLIQKSNTLQKDPNETLDIIYLRLLR</sequence>
<dbReference type="Pfam" id="PF00789">
    <property type="entry name" value="UBX"/>
    <property type="match status" value="1"/>
</dbReference>
<dbReference type="SUPFAM" id="SSF54236">
    <property type="entry name" value="Ubiquitin-like"/>
    <property type="match status" value="1"/>
</dbReference>
<name>L0PA25_PNEJI</name>
<organism evidence="3">
    <name type="scientific">Pneumocystis jirovecii</name>
    <name type="common">Human pneumocystis pneumonia agent</name>
    <dbReference type="NCBI Taxonomy" id="42068"/>
    <lineage>
        <taxon>Eukaryota</taxon>
        <taxon>Fungi</taxon>
        <taxon>Dikarya</taxon>
        <taxon>Ascomycota</taxon>
        <taxon>Taphrinomycotina</taxon>
        <taxon>Pneumocystomycetes</taxon>
        <taxon>Pneumocystaceae</taxon>
        <taxon>Pneumocystis</taxon>
    </lineage>
</organism>
<evidence type="ECO:0000313" key="3">
    <source>
        <dbReference type="Proteomes" id="UP000010422"/>
    </source>
</evidence>
<evidence type="ECO:0000259" key="1">
    <source>
        <dbReference type="Pfam" id="PF00789"/>
    </source>
</evidence>
<reference evidence="2 3" key="1">
    <citation type="journal article" date="2012" name="MBio">
        <title>De novo assembly of the Pneumocystis jirovecii genome from a single bronchoalveolar lavage fluid specimen from a patient.</title>
        <authorList>
            <person name="Cisse O.H."/>
            <person name="Pagni M."/>
            <person name="Hauser P.M."/>
        </authorList>
    </citation>
    <scope>NUCLEOTIDE SEQUENCE [LARGE SCALE GENOMIC DNA]</scope>
    <source>
        <strain evidence="2 3">SE8</strain>
    </source>
</reference>
<dbReference type="AlphaFoldDB" id="L0PA25"/>
<feature type="domain" description="UBX" evidence="1">
    <location>
        <begin position="31"/>
        <end position="80"/>
    </location>
</feature>
<dbReference type="Proteomes" id="UP000010422">
    <property type="component" value="Unassembled WGS sequence"/>
</dbReference>
<accession>L0PA25</accession>
<dbReference type="InParanoid" id="L0PA25"/>
<dbReference type="Gene3D" id="3.10.20.90">
    <property type="entry name" value="Phosphatidylinositol 3-kinase Catalytic Subunit, Chain A, domain 1"/>
    <property type="match status" value="1"/>
</dbReference>
<dbReference type="InterPro" id="IPR029071">
    <property type="entry name" value="Ubiquitin-like_domsf"/>
</dbReference>
<dbReference type="VEuPathDB" id="FungiDB:PNEJI1_003208"/>
<dbReference type="STRING" id="1209962.L0PA25"/>
<dbReference type="InterPro" id="IPR001012">
    <property type="entry name" value="UBX_dom"/>
</dbReference>
<protein>
    <recommendedName>
        <fullName evidence="1">UBX domain-containing protein</fullName>
    </recommendedName>
</protein>
<proteinExistence type="predicted"/>